<reference evidence="8" key="1">
    <citation type="submission" date="2021-06" db="EMBL/GenBank/DDBJ databases">
        <authorList>
            <consortium name="DOE Joint Genome Institute"/>
            <person name="Mondo S.J."/>
            <person name="Amses K.R."/>
            <person name="Simmons D.R."/>
            <person name="Longcore J.E."/>
            <person name="Seto K."/>
            <person name="Alves G.H."/>
            <person name="Bonds A.E."/>
            <person name="Quandt C.A."/>
            <person name="Davis W.J."/>
            <person name="Chang Y."/>
            <person name="Letcher P.M."/>
            <person name="Powell M.J."/>
            <person name="Kuo A."/>
            <person name="Labutti K."/>
            <person name="Pangilinan J."/>
            <person name="Andreopoulos W."/>
            <person name="Tritt A."/>
            <person name="Riley R."/>
            <person name="Hundley H."/>
            <person name="Johnson J."/>
            <person name="Lipzen A."/>
            <person name="Barry K."/>
            <person name="Berbee M.L."/>
            <person name="Buchler N.E."/>
            <person name="Grigoriev I.V."/>
            <person name="Spatafora J.W."/>
            <person name="Stajich J.E."/>
            <person name="James T.Y."/>
        </authorList>
    </citation>
    <scope>NUCLEOTIDE SEQUENCE</scope>
    <source>
        <strain evidence="8">AG</strain>
    </source>
</reference>
<dbReference type="AlphaFoldDB" id="A0AAD5HGA0"/>
<feature type="transmembrane region" description="Helical" evidence="7">
    <location>
        <begin position="546"/>
        <end position="568"/>
    </location>
</feature>
<feature type="transmembrane region" description="Helical" evidence="7">
    <location>
        <begin position="511"/>
        <end position="534"/>
    </location>
</feature>
<dbReference type="GO" id="GO:0005886">
    <property type="term" value="C:plasma membrane"/>
    <property type="evidence" value="ECO:0007669"/>
    <property type="project" value="TreeGrafter"/>
</dbReference>
<comment type="caution">
    <text evidence="8">The sequence shown here is derived from an EMBL/GenBank/DDBJ whole genome shotgun (WGS) entry which is preliminary data.</text>
</comment>
<sequence length="572" mass="63260">MTHSSDSAPLLPGQPSSSKGRSKPPFSRPSYRRRRSSFDATVYNAGTVPWIKEDEPTSEVGAQPDDQKGLSLAQILLLTLCMAGVQFTWTVELSYGTPYLLSLELSKELTALVWLAGPLSGLLVQPLIGAFSDKCTSRFGKRRPYIFVSGILTCLSMLGVAYARDMADWIVANGTFEDDESQKAARRQWAIIICVSSFYFLDFTLNAVQAICRALILDIPPLWQQDRVNAWSARLSNTATVIGHFTGFMDLVHILPFFGDTQVKVFCVVAIIVFITTLTITSLTTKEQVQEPSPEDVDQPWYHTFAYIWKAFRFLPRPIQTLCNTQFFAWMGWFPFLFYSTEWVSEIYFQTHPTDGSNPDEWARGTRAGSFAMLCYAITSVVAGVVLPMLVTKDGVSKHSIFSLKNIYTFGHIVSAIALLSSFYVETVTGATIVLTTMGIPWAIVLWIPFSLVGEYVSYEDERKKKSITPANYGAVTDAAAPSSPLPKEADEEQNQEEFDAGLILGVHNMYIVFPQFAVAIIAAVIFVVVGSVAPEDPAHPAKSGITYVLAFGGCMSMIAATVSRYIVRVVK</sequence>
<evidence type="ECO:0000256" key="7">
    <source>
        <dbReference type="SAM" id="Phobius"/>
    </source>
</evidence>
<dbReference type="SUPFAM" id="SSF103473">
    <property type="entry name" value="MFS general substrate transporter"/>
    <property type="match status" value="1"/>
</dbReference>
<feature type="region of interest" description="Disordered" evidence="6">
    <location>
        <begin position="1"/>
        <end position="38"/>
    </location>
</feature>
<dbReference type="GO" id="GO:0008506">
    <property type="term" value="F:sucrose:proton symporter activity"/>
    <property type="evidence" value="ECO:0007669"/>
    <property type="project" value="TreeGrafter"/>
</dbReference>
<reference evidence="8" key="2">
    <citation type="journal article" date="2022" name="Proc. Natl. Acad. Sci. U.S.A.">
        <title>Diploid-dominant life cycles characterize the early evolution of Fungi.</title>
        <authorList>
            <person name="Amses K.R."/>
            <person name="Simmons D.R."/>
            <person name="Longcore J.E."/>
            <person name="Mondo S.J."/>
            <person name="Seto K."/>
            <person name="Jeronimo G.H."/>
            <person name="Bonds A.E."/>
            <person name="Quandt C.A."/>
            <person name="Davis W.J."/>
            <person name="Chang Y."/>
            <person name="Federici B.A."/>
            <person name="Kuo A."/>
            <person name="LaButti K."/>
            <person name="Pangilinan J."/>
            <person name="Andreopoulos W."/>
            <person name="Tritt A."/>
            <person name="Riley R."/>
            <person name="Hundley H."/>
            <person name="Johnson J."/>
            <person name="Lipzen A."/>
            <person name="Barry K."/>
            <person name="Lang B.F."/>
            <person name="Cuomo C.A."/>
            <person name="Buchler N.E."/>
            <person name="Grigoriev I.V."/>
            <person name="Spatafora J.W."/>
            <person name="Stajich J.E."/>
            <person name="James T.Y."/>
        </authorList>
    </citation>
    <scope>NUCLEOTIDE SEQUENCE</scope>
    <source>
        <strain evidence="8">AG</strain>
    </source>
</reference>
<evidence type="ECO:0000256" key="5">
    <source>
        <dbReference type="ARBA" id="ARBA00023136"/>
    </source>
</evidence>
<dbReference type="RefSeq" id="XP_051446540.1">
    <property type="nucleotide sequence ID" value="XM_051587487.1"/>
</dbReference>
<keyword evidence="5 7" id="KW-0472">Membrane</keyword>
<feature type="transmembrane region" description="Helical" evidence="7">
    <location>
        <begin position="263"/>
        <end position="283"/>
    </location>
</feature>
<comment type="subcellular location">
    <subcellularLocation>
        <location evidence="1">Membrane</location>
        <topology evidence="1">Multi-pass membrane protein</topology>
    </subcellularLocation>
</comment>
<feature type="transmembrane region" description="Helical" evidence="7">
    <location>
        <begin position="72"/>
        <end position="91"/>
    </location>
</feature>
<keyword evidence="2" id="KW-0813">Transport</keyword>
<proteinExistence type="predicted"/>
<feature type="transmembrane region" description="Helical" evidence="7">
    <location>
        <begin position="111"/>
        <end position="132"/>
    </location>
</feature>
<feature type="transmembrane region" description="Helical" evidence="7">
    <location>
        <begin position="431"/>
        <end position="457"/>
    </location>
</feature>
<organism evidence="8 9">
    <name type="scientific">Umbelopsis ramanniana AG</name>
    <dbReference type="NCBI Taxonomy" id="1314678"/>
    <lineage>
        <taxon>Eukaryota</taxon>
        <taxon>Fungi</taxon>
        <taxon>Fungi incertae sedis</taxon>
        <taxon>Mucoromycota</taxon>
        <taxon>Mucoromycotina</taxon>
        <taxon>Umbelopsidomycetes</taxon>
        <taxon>Umbelopsidales</taxon>
        <taxon>Umbelopsidaceae</taxon>
        <taxon>Umbelopsis</taxon>
    </lineage>
</organism>
<keyword evidence="3 7" id="KW-0812">Transmembrane</keyword>
<evidence type="ECO:0000256" key="6">
    <source>
        <dbReference type="SAM" id="MobiDB-lite"/>
    </source>
</evidence>
<dbReference type="Pfam" id="PF13347">
    <property type="entry name" value="MFS_2"/>
    <property type="match status" value="1"/>
</dbReference>
<evidence type="ECO:0000313" key="8">
    <source>
        <dbReference type="EMBL" id="KAI8581536.1"/>
    </source>
</evidence>
<dbReference type="Gene3D" id="1.20.1250.20">
    <property type="entry name" value="MFS general substrate transporter like domains"/>
    <property type="match status" value="1"/>
</dbReference>
<evidence type="ECO:0000256" key="4">
    <source>
        <dbReference type="ARBA" id="ARBA00022989"/>
    </source>
</evidence>
<evidence type="ECO:0000256" key="3">
    <source>
        <dbReference type="ARBA" id="ARBA00022692"/>
    </source>
</evidence>
<dbReference type="EMBL" id="MU620905">
    <property type="protein sequence ID" value="KAI8581536.1"/>
    <property type="molecule type" value="Genomic_DNA"/>
</dbReference>
<accession>A0AAD5HGA0</accession>
<feature type="transmembrane region" description="Helical" evidence="7">
    <location>
        <begin position="144"/>
        <end position="163"/>
    </location>
</feature>
<feature type="transmembrane region" description="Helical" evidence="7">
    <location>
        <begin position="327"/>
        <end position="349"/>
    </location>
</feature>
<name>A0AAD5HGA0_UMBRA</name>
<dbReference type="PANTHER" id="PTHR19432">
    <property type="entry name" value="SUGAR TRANSPORTER"/>
    <property type="match status" value="1"/>
</dbReference>
<feature type="transmembrane region" description="Helical" evidence="7">
    <location>
        <begin position="369"/>
        <end position="391"/>
    </location>
</feature>
<keyword evidence="4 7" id="KW-1133">Transmembrane helix</keyword>
<protein>
    <submittedName>
        <fullName evidence="8">Uncharacterized protein</fullName>
    </submittedName>
</protein>
<dbReference type="PANTHER" id="PTHR19432:SF35">
    <property type="entry name" value="SOLUTE CARRIER FAMILY 45 MEMBER 3 ISOFORM X1"/>
    <property type="match status" value="1"/>
</dbReference>
<dbReference type="InterPro" id="IPR036259">
    <property type="entry name" value="MFS_trans_sf"/>
</dbReference>
<feature type="transmembrane region" description="Helical" evidence="7">
    <location>
        <begin position="189"/>
        <end position="216"/>
    </location>
</feature>
<gene>
    <name evidence="8" type="ORF">K450DRAFT_231785</name>
</gene>
<evidence type="ECO:0000256" key="1">
    <source>
        <dbReference type="ARBA" id="ARBA00004141"/>
    </source>
</evidence>
<evidence type="ECO:0000256" key="2">
    <source>
        <dbReference type="ARBA" id="ARBA00022448"/>
    </source>
</evidence>
<evidence type="ECO:0000313" key="9">
    <source>
        <dbReference type="Proteomes" id="UP001206595"/>
    </source>
</evidence>
<dbReference type="GeneID" id="75912832"/>
<dbReference type="Proteomes" id="UP001206595">
    <property type="component" value="Unassembled WGS sequence"/>
</dbReference>
<keyword evidence="9" id="KW-1185">Reference proteome</keyword>
<feature type="transmembrane region" description="Helical" evidence="7">
    <location>
        <begin position="403"/>
        <end position="425"/>
    </location>
</feature>